<keyword evidence="3" id="KW-1185">Reference proteome</keyword>
<reference evidence="2 3" key="1">
    <citation type="submission" date="2017-09" db="EMBL/GenBank/DDBJ databases">
        <authorList>
            <person name="Ehlers B."/>
            <person name="Leendertz F.H."/>
        </authorList>
    </citation>
    <scope>NUCLEOTIDE SEQUENCE [LARGE SCALE GENOMIC DNA]</scope>
    <source>
        <strain evidence="2 3">DSM 18289</strain>
    </source>
</reference>
<dbReference type="OrthoDB" id="8432219at2"/>
<feature type="compositionally biased region" description="Polar residues" evidence="1">
    <location>
        <begin position="321"/>
        <end position="344"/>
    </location>
</feature>
<evidence type="ECO:0008006" key="4">
    <source>
        <dbReference type="Google" id="ProtNLM"/>
    </source>
</evidence>
<feature type="compositionally biased region" description="Polar residues" evidence="1">
    <location>
        <begin position="373"/>
        <end position="389"/>
    </location>
</feature>
<protein>
    <recommendedName>
        <fullName evidence="4">DUF2336 domain-containing protein</fullName>
    </recommendedName>
</protein>
<feature type="compositionally biased region" description="Basic and acidic residues" evidence="1">
    <location>
        <begin position="1062"/>
        <end position="1076"/>
    </location>
</feature>
<feature type="region of interest" description="Disordered" evidence="1">
    <location>
        <begin position="1062"/>
        <end position="1088"/>
    </location>
</feature>
<dbReference type="EMBL" id="OBEL01000001">
    <property type="protein sequence ID" value="SNZ07103.1"/>
    <property type="molecule type" value="Genomic_DNA"/>
</dbReference>
<dbReference type="Proteomes" id="UP000219439">
    <property type="component" value="Unassembled WGS sequence"/>
</dbReference>
<feature type="compositionally biased region" description="Low complexity" evidence="1">
    <location>
        <begin position="237"/>
        <end position="251"/>
    </location>
</feature>
<accession>A0A285NDX9</accession>
<feature type="region of interest" description="Disordered" evidence="1">
    <location>
        <begin position="306"/>
        <end position="410"/>
    </location>
</feature>
<sequence>MRSFTVSSSQAFDDLAKNRIEKRGSRTLLAATQAFVTMPLHDRRSSKQYNELFRHFFPKTNLDDRQAIARLIATNTDVPEEVLLLLCCDEESVACQILQNSPLLDEETLITQILQGTTLKRQAIANRQDINFNLASQLISFSETSVLMDLEQHIDRLPEIAARLHDILGAESEMAELQQGSTAMEPNDPDYDKLVSDMERDWYEHYHPEELVAAEERMLSATDDALADAIEKPHGISACASEKASSATTSTQDDRDPEAEFEEEASPKRFSFSIFAEDEGNAPIPPLETNDQDVRSASIQFKKALEQEEQAELSAHEFKPNTLSEQDNNQGTPATSLEETTSPVSHEEEHQQPRSRITFEIRASKADEEAIMPSSNTEILPARTSLQTQDRSENPQLGPAPAPFVPRAIPQTASDDDWQQALAHLSKPADEKAKAQTRFGVRSPADRGTSAKRERTALPQVAPQADTHSKPAMPAEATVSFTRMQSAPITLKAPSQPIVETGKGKEPVASLDVKQQERDARIKLPAGPSQSGNVDSKFDMPVTPTSQQVSAGTQQTFADRASLPEVVLKHTIFDASQIRECVLVENPEPNAETVESFANKAALAKPELLTAHLENKVPQGVQLPAQDTLDAFAQKADLGRPDVSALLSDLSMIEPPQLKTGIPEALCATTMQTDAVAQTPRDRAADLSKLGFMPSMIDLEELDLVEAIPDMPSASEAMMDQIERATPAIELVEPIELYFADDETADAKSTSSPMMVVAAQIEAEREKTTLALDDERVLSDVSVISEEVDATTNPVLQVQAEAQAQQEETFQQEAAKVHISIRRKQVDELLNEAGDLTDLPELSHHQIVEAEDLVALKTEEQAIDVRTDSVASSRTISVSLRPAARQTGSMDQFLAFDEETRLAILQSLISATVPMDRAERFQRWPQGRPQLAEKQSSALLMARFASDNDSVAQVMHEISGHPKSDMAKLLQDAGGEALIAYLASIGLDESRALSMVLHAPDSLSHSYDKVSKLMTLFDQMHPAACITIVEQLLGALSGKDSTQAEHIALHDDGYGAYAPRLRTDRGLSETTTEREPTITFGRRNSGKN</sequence>
<gene>
    <name evidence="2" type="ORF">SAMN06265368_0659</name>
</gene>
<proteinExistence type="predicted"/>
<name>A0A285NDX9_9HYPH</name>
<feature type="compositionally biased region" description="Acidic residues" evidence="1">
    <location>
        <begin position="255"/>
        <end position="264"/>
    </location>
</feature>
<evidence type="ECO:0000313" key="2">
    <source>
        <dbReference type="EMBL" id="SNZ07103.1"/>
    </source>
</evidence>
<feature type="region of interest" description="Disordered" evidence="1">
    <location>
        <begin position="237"/>
        <end position="269"/>
    </location>
</feature>
<organism evidence="2 3">
    <name type="scientific">Cohaesibacter gelatinilyticus</name>
    <dbReference type="NCBI Taxonomy" id="372072"/>
    <lineage>
        <taxon>Bacteria</taxon>
        <taxon>Pseudomonadati</taxon>
        <taxon>Pseudomonadota</taxon>
        <taxon>Alphaproteobacteria</taxon>
        <taxon>Hyphomicrobiales</taxon>
        <taxon>Cohaesibacteraceae</taxon>
    </lineage>
</organism>
<evidence type="ECO:0000313" key="3">
    <source>
        <dbReference type="Proteomes" id="UP000219439"/>
    </source>
</evidence>
<feature type="compositionally biased region" description="Basic and acidic residues" evidence="1">
    <location>
        <begin position="345"/>
        <end position="368"/>
    </location>
</feature>
<feature type="region of interest" description="Disordered" evidence="1">
    <location>
        <begin position="426"/>
        <end position="472"/>
    </location>
</feature>
<evidence type="ECO:0000256" key="1">
    <source>
        <dbReference type="SAM" id="MobiDB-lite"/>
    </source>
</evidence>
<dbReference type="AlphaFoldDB" id="A0A285NDX9"/>
<dbReference type="RefSeq" id="WP_097151965.1">
    <property type="nucleotide sequence ID" value="NZ_OBEL01000001.1"/>
</dbReference>